<dbReference type="InterPro" id="IPR021351">
    <property type="entry name" value="DUF2969"/>
</dbReference>
<evidence type="ECO:0008006" key="3">
    <source>
        <dbReference type="Google" id="ProtNLM"/>
    </source>
</evidence>
<dbReference type="OrthoDB" id="2299493at2"/>
<dbReference type="PATRIC" id="fig|1423738.3.peg.566"/>
<keyword evidence="2" id="KW-1185">Reference proteome</keyword>
<organism evidence="1 2">
    <name type="scientific">Lapidilactobacillus dextrinicus DSM 20335</name>
    <dbReference type="NCBI Taxonomy" id="1423738"/>
    <lineage>
        <taxon>Bacteria</taxon>
        <taxon>Bacillati</taxon>
        <taxon>Bacillota</taxon>
        <taxon>Bacilli</taxon>
        <taxon>Lactobacillales</taxon>
        <taxon>Lactobacillaceae</taxon>
        <taxon>Lapidilactobacillus</taxon>
    </lineage>
</organism>
<accession>A0A0R2BWB4</accession>
<dbReference type="RefSeq" id="WP_057753757.1">
    <property type="nucleotide sequence ID" value="NZ_AYYK01000001.1"/>
</dbReference>
<name>A0A0R2BWB4_9LACO</name>
<evidence type="ECO:0000313" key="2">
    <source>
        <dbReference type="Proteomes" id="UP000051813"/>
    </source>
</evidence>
<evidence type="ECO:0000313" key="1">
    <source>
        <dbReference type="EMBL" id="KRM79859.1"/>
    </source>
</evidence>
<gene>
    <name evidence="1" type="ORF">FC84_GL000556</name>
</gene>
<dbReference type="Proteomes" id="UP000051813">
    <property type="component" value="Unassembled WGS sequence"/>
</dbReference>
<protein>
    <recommendedName>
        <fullName evidence="3">DUF2969 domain-containing protein</fullName>
    </recommendedName>
</protein>
<dbReference type="STRING" id="1423738.FC84_GL000556"/>
<comment type="caution">
    <text evidence="1">The sequence shown here is derived from an EMBL/GenBank/DDBJ whole genome shotgun (WGS) entry which is preliminary data.</text>
</comment>
<sequence>MAKQLDPIQVKLVDQDEGHWELQTTKGQMIGRIVAENKRFLSYFGADNGNPGRHKTLSEATQSLLMTYNLHQH</sequence>
<proteinExistence type="predicted"/>
<reference evidence="1 2" key="1">
    <citation type="journal article" date="2015" name="Genome Announc.">
        <title>Expanding the biotechnology potential of lactobacilli through comparative genomics of 213 strains and associated genera.</title>
        <authorList>
            <person name="Sun Z."/>
            <person name="Harris H.M."/>
            <person name="McCann A."/>
            <person name="Guo C."/>
            <person name="Argimon S."/>
            <person name="Zhang W."/>
            <person name="Yang X."/>
            <person name="Jeffery I.B."/>
            <person name="Cooney J.C."/>
            <person name="Kagawa T.F."/>
            <person name="Liu W."/>
            <person name="Song Y."/>
            <person name="Salvetti E."/>
            <person name="Wrobel A."/>
            <person name="Rasinkangas P."/>
            <person name="Parkhill J."/>
            <person name="Rea M.C."/>
            <person name="O'Sullivan O."/>
            <person name="Ritari J."/>
            <person name="Douillard F.P."/>
            <person name="Paul Ross R."/>
            <person name="Yang R."/>
            <person name="Briner A.E."/>
            <person name="Felis G.E."/>
            <person name="de Vos W.M."/>
            <person name="Barrangou R."/>
            <person name="Klaenhammer T.R."/>
            <person name="Caufield P.W."/>
            <person name="Cui Y."/>
            <person name="Zhang H."/>
            <person name="O'Toole P.W."/>
        </authorList>
    </citation>
    <scope>NUCLEOTIDE SEQUENCE [LARGE SCALE GENOMIC DNA]</scope>
    <source>
        <strain evidence="1 2">DSM 20335</strain>
    </source>
</reference>
<dbReference type="Pfam" id="PF11184">
    <property type="entry name" value="DUF2969"/>
    <property type="match status" value="1"/>
</dbReference>
<dbReference type="AlphaFoldDB" id="A0A0R2BWB4"/>
<dbReference type="EMBL" id="AYYK01000001">
    <property type="protein sequence ID" value="KRM79859.1"/>
    <property type="molecule type" value="Genomic_DNA"/>
</dbReference>